<name>A0A0A9CPY7_ARUDO</name>
<evidence type="ECO:0000256" key="1">
    <source>
        <dbReference type="SAM" id="MobiDB-lite"/>
    </source>
</evidence>
<sequence>MSLVWSSQPYKNEDKVQNSITHKQAHTPFWEKRNYTSATNRKDGECDTHTHARTKESF</sequence>
<dbReference type="EMBL" id="GBRH01224343">
    <property type="protein sequence ID" value="JAD73552.1"/>
    <property type="molecule type" value="Transcribed_RNA"/>
</dbReference>
<feature type="compositionally biased region" description="Basic and acidic residues" evidence="1">
    <location>
        <begin position="29"/>
        <end position="58"/>
    </location>
</feature>
<accession>A0A0A9CPY7</accession>
<reference evidence="2" key="1">
    <citation type="submission" date="2014-09" db="EMBL/GenBank/DDBJ databases">
        <authorList>
            <person name="Magalhaes I.L.F."/>
            <person name="Oliveira U."/>
            <person name="Santos F.R."/>
            <person name="Vidigal T.H.D.A."/>
            <person name="Brescovit A.D."/>
            <person name="Santos A.J."/>
        </authorList>
    </citation>
    <scope>NUCLEOTIDE SEQUENCE</scope>
    <source>
        <tissue evidence="2">Shoot tissue taken approximately 20 cm above the soil surface</tissue>
    </source>
</reference>
<evidence type="ECO:0000313" key="2">
    <source>
        <dbReference type="EMBL" id="JAD73552.1"/>
    </source>
</evidence>
<reference evidence="2" key="2">
    <citation type="journal article" date="2015" name="Data Brief">
        <title>Shoot transcriptome of the giant reed, Arundo donax.</title>
        <authorList>
            <person name="Barrero R.A."/>
            <person name="Guerrero F.D."/>
            <person name="Moolhuijzen P."/>
            <person name="Goolsby J.A."/>
            <person name="Tidwell J."/>
            <person name="Bellgard S.E."/>
            <person name="Bellgard M.I."/>
        </authorList>
    </citation>
    <scope>NUCLEOTIDE SEQUENCE</scope>
    <source>
        <tissue evidence="2">Shoot tissue taken approximately 20 cm above the soil surface</tissue>
    </source>
</reference>
<protein>
    <submittedName>
        <fullName evidence="2">Uncharacterized protein</fullName>
    </submittedName>
</protein>
<dbReference type="AlphaFoldDB" id="A0A0A9CPY7"/>
<proteinExistence type="predicted"/>
<organism evidence="2">
    <name type="scientific">Arundo donax</name>
    <name type="common">Giant reed</name>
    <name type="synonym">Donax arundinaceus</name>
    <dbReference type="NCBI Taxonomy" id="35708"/>
    <lineage>
        <taxon>Eukaryota</taxon>
        <taxon>Viridiplantae</taxon>
        <taxon>Streptophyta</taxon>
        <taxon>Embryophyta</taxon>
        <taxon>Tracheophyta</taxon>
        <taxon>Spermatophyta</taxon>
        <taxon>Magnoliopsida</taxon>
        <taxon>Liliopsida</taxon>
        <taxon>Poales</taxon>
        <taxon>Poaceae</taxon>
        <taxon>PACMAD clade</taxon>
        <taxon>Arundinoideae</taxon>
        <taxon>Arundineae</taxon>
        <taxon>Arundo</taxon>
    </lineage>
</organism>
<feature type="compositionally biased region" description="Polar residues" evidence="1">
    <location>
        <begin position="1"/>
        <end position="10"/>
    </location>
</feature>
<feature type="region of interest" description="Disordered" evidence="1">
    <location>
        <begin position="1"/>
        <end position="58"/>
    </location>
</feature>